<protein>
    <submittedName>
        <fullName evidence="1">CIR protein</fullName>
    </submittedName>
</protein>
<dbReference type="InterPro" id="IPR006477">
    <property type="entry name" value="Yir_bir_cir"/>
</dbReference>
<accession>A0A1C6WJJ1</accession>
<sequence length="240" mass="28136">SNRFLEVDELFGDKSVDVGKFNANHQVPTYCPEKKGYRSCNNDYQRINAIGSHLHMELDTKHHHISGWQSDKRFIEYLIMWLSHILYKKLENNNITLISVYDNHLNGNFGNYNYWNLLGDKFHLKDGNIAVMNIFYLLFQQICDAIKKYQTKDAQAHEYVNKAAQCYIIYTQLYNLIKKCDPYLELLDHLKTPYNNFINSAKSKHAHDDDIFNQLIELPSIGKTKFESSFESAGCKKLHK</sequence>
<dbReference type="Pfam" id="PF06022">
    <property type="entry name" value="Cir_Bir_Yir"/>
    <property type="match status" value="1"/>
</dbReference>
<feature type="non-terminal residue" evidence="1">
    <location>
        <position position="240"/>
    </location>
</feature>
<evidence type="ECO:0000313" key="1">
    <source>
        <dbReference type="EMBL" id="SCL88280.1"/>
    </source>
</evidence>
<reference evidence="1" key="1">
    <citation type="submission" date="2016-08" db="EMBL/GenBank/DDBJ databases">
        <authorList>
            <consortium name="Pathogen Informatics"/>
        </authorList>
    </citation>
    <scope>NUCLEOTIDE SEQUENCE</scope>
    <source>
        <strain evidence="1">AJ</strain>
    </source>
</reference>
<dbReference type="Proteomes" id="UP000507163">
    <property type="component" value="Unassembled WGS sequence"/>
</dbReference>
<proteinExistence type="predicted"/>
<name>A0A1C6WJJ1_PLACU</name>
<dbReference type="AlphaFoldDB" id="A0A1C6WJJ1"/>
<dbReference type="EMBL" id="FMIL01000270">
    <property type="protein sequence ID" value="SCL88280.1"/>
    <property type="molecule type" value="Genomic_DNA"/>
</dbReference>
<gene>
    <name evidence="1" type="ORF">PCHAJ_000509900</name>
</gene>
<feature type="non-terminal residue" evidence="1">
    <location>
        <position position="1"/>
    </location>
</feature>
<organism evidence="1">
    <name type="scientific">Plasmodium chabaudi chabaudi</name>
    <dbReference type="NCBI Taxonomy" id="31271"/>
    <lineage>
        <taxon>Eukaryota</taxon>
        <taxon>Sar</taxon>
        <taxon>Alveolata</taxon>
        <taxon>Apicomplexa</taxon>
        <taxon>Aconoidasida</taxon>
        <taxon>Haemosporida</taxon>
        <taxon>Plasmodiidae</taxon>
        <taxon>Plasmodium</taxon>
        <taxon>Plasmodium (Vinckeia)</taxon>
    </lineage>
</organism>